<keyword evidence="1" id="KW-0479">Metal-binding</keyword>
<comment type="catalytic activity">
    <reaction evidence="1">
        <text>S-ubiquitinyl-[E2 ubiquitin-conjugating enzyme]-L-cysteine + [acceptor protein]-L-lysine = [E2 ubiquitin-conjugating enzyme]-L-cysteine + N(6)-ubiquitinyl-[acceptor protein]-L-lysine.</text>
        <dbReference type="EC" id="2.3.2.27"/>
    </reaction>
</comment>
<keyword evidence="1" id="KW-0808">Transferase</keyword>
<dbReference type="GO" id="GO:0005737">
    <property type="term" value="C:cytoplasm"/>
    <property type="evidence" value="ECO:0007669"/>
    <property type="project" value="TreeGrafter"/>
</dbReference>
<dbReference type="GO" id="GO:0016567">
    <property type="term" value="P:protein ubiquitination"/>
    <property type="evidence" value="ECO:0007669"/>
    <property type="project" value="UniProtKB-UniRule"/>
</dbReference>
<evidence type="ECO:0000313" key="4">
    <source>
        <dbReference type="Proteomes" id="UP000276776"/>
    </source>
</evidence>
<evidence type="ECO:0000256" key="1">
    <source>
        <dbReference type="RuleBase" id="RU366018"/>
    </source>
</evidence>
<protein>
    <recommendedName>
        <fullName evidence="1">E3 ubiquitin-protein ligase</fullName>
        <ecNumber evidence="1">2.3.2.27</ecNumber>
    </recommendedName>
</protein>
<dbReference type="Proteomes" id="UP000276776">
    <property type="component" value="Unassembled WGS sequence"/>
</dbReference>
<dbReference type="Pfam" id="PF18995">
    <property type="entry name" value="PRT6_C"/>
    <property type="match status" value="1"/>
</dbReference>
<keyword evidence="1" id="KW-0862">Zinc</keyword>
<name>A0A158RBP7_THECL</name>
<gene>
    <name evidence="3" type="ORF">TCLT_LOCUS5206</name>
</gene>
<dbReference type="InterPro" id="IPR044046">
    <property type="entry name" value="E3_ligase_UBR-like_C"/>
</dbReference>
<dbReference type="WBParaSite" id="TCLT_0000521701-mRNA-1">
    <property type="protein sequence ID" value="TCLT_0000521701-mRNA-1"/>
    <property type="gene ID" value="TCLT_0000521701"/>
</dbReference>
<evidence type="ECO:0000313" key="3">
    <source>
        <dbReference type="EMBL" id="VDN02419.1"/>
    </source>
</evidence>
<dbReference type="GO" id="GO:0061630">
    <property type="term" value="F:ubiquitin protein ligase activity"/>
    <property type="evidence" value="ECO:0007669"/>
    <property type="project" value="UniProtKB-UniRule"/>
</dbReference>
<proteinExistence type="inferred from homology"/>
<dbReference type="GO" id="GO:0071596">
    <property type="term" value="P:ubiquitin-dependent protein catabolic process via the N-end rule pathway"/>
    <property type="evidence" value="ECO:0007669"/>
    <property type="project" value="UniProtKB-UniRule"/>
</dbReference>
<evidence type="ECO:0000313" key="5">
    <source>
        <dbReference type="WBParaSite" id="TCLT_0000521701-mRNA-1"/>
    </source>
</evidence>
<dbReference type="UniPathway" id="UPA00143"/>
<comment type="function">
    <text evidence="1">Ubiquitin ligase protein which is a component of the N-end rule pathway. Recognizes and binds to proteins bearing specific N-terminal residues that are destabilizing according to the N-end rule, leading to their ubiquitination and subsequent degradation.</text>
</comment>
<comment type="pathway">
    <text evidence="1">Protein modification; protein ubiquitination.</text>
</comment>
<dbReference type="OMA" id="QFPRESN"/>
<keyword evidence="4" id="KW-1185">Reference proteome</keyword>
<keyword evidence="1" id="KW-0833">Ubl conjugation pathway</keyword>
<accession>A0A158RBP7</accession>
<dbReference type="EMBL" id="UYYF01004326">
    <property type="protein sequence ID" value="VDN02419.1"/>
    <property type="molecule type" value="Genomic_DNA"/>
</dbReference>
<dbReference type="EC" id="2.3.2.27" evidence="1"/>
<dbReference type="OrthoDB" id="26387at2759"/>
<dbReference type="InterPro" id="IPR039164">
    <property type="entry name" value="UBR1-like"/>
</dbReference>
<comment type="similarity">
    <text evidence="1">Belongs to the E3 ubiquitin-protein ligase UBR1-like family.</text>
</comment>
<sequence>MIILKCVIYFKTSGSVLQTLHLAVAEFLRPLSLLYHALTLVPPPEALKDPSVQEFEPLCRYLGFMPTLVDFLSGSCVEKLFVLWSSALGNISKGDLIKQPVLKNVFVKLPEDFSELINSVANFRCPSVSINDRSASSPSLCLICGLLLCSQSYCCQRTINGVTIGACSRHVTSCTGPSGGIFLRIRDSQVVLLTSRERGCLYSAPYVDRYGETDPGFRRGNPLYLNHELFAKLENLWITQSVAEEVINQYELDHRNLGFEWAHF</sequence>
<dbReference type="PANTHER" id="PTHR21497">
    <property type="entry name" value="UBIQUITIN LIGASE E3 ALPHA-RELATED"/>
    <property type="match status" value="1"/>
</dbReference>
<reference evidence="5" key="1">
    <citation type="submission" date="2016-04" db="UniProtKB">
        <authorList>
            <consortium name="WormBaseParasite"/>
        </authorList>
    </citation>
    <scope>IDENTIFICATION</scope>
</reference>
<dbReference type="PANTHER" id="PTHR21497:SF24">
    <property type="entry name" value="E3 UBIQUITIN-PROTEIN LIGASE UBR1"/>
    <property type="match status" value="1"/>
</dbReference>
<dbReference type="STRING" id="103827.A0A158RBP7"/>
<feature type="domain" description="E3 ubiquitin-protein ligase UBR-like C-terminal" evidence="2">
    <location>
        <begin position="19"/>
        <end position="238"/>
    </location>
</feature>
<dbReference type="AlphaFoldDB" id="A0A158RBP7"/>
<dbReference type="GO" id="GO:0008270">
    <property type="term" value="F:zinc ion binding"/>
    <property type="evidence" value="ECO:0007669"/>
    <property type="project" value="UniProtKB-UniRule"/>
</dbReference>
<keyword evidence="1" id="KW-0863">Zinc-finger</keyword>
<dbReference type="GO" id="GO:0000151">
    <property type="term" value="C:ubiquitin ligase complex"/>
    <property type="evidence" value="ECO:0007669"/>
    <property type="project" value="TreeGrafter"/>
</dbReference>
<organism evidence="5">
    <name type="scientific">Thelazia callipaeda</name>
    <name type="common">Oriental eyeworm</name>
    <name type="synonym">Parasitic nematode</name>
    <dbReference type="NCBI Taxonomy" id="103827"/>
    <lineage>
        <taxon>Eukaryota</taxon>
        <taxon>Metazoa</taxon>
        <taxon>Ecdysozoa</taxon>
        <taxon>Nematoda</taxon>
        <taxon>Chromadorea</taxon>
        <taxon>Rhabditida</taxon>
        <taxon>Spirurina</taxon>
        <taxon>Spiruromorpha</taxon>
        <taxon>Thelazioidea</taxon>
        <taxon>Thelaziidae</taxon>
        <taxon>Thelazia</taxon>
    </lineage>
</organism>
<reference evidence="3 4" key="2">
    <citation type="submission" date="2018-11" db="EMBL/GenBank/DDBJ databases">
        <authorList>
            <consortium name="Pathogen Informatics"/>
        </authorList>
    </citation>
    <scope>NUCLEOTIDE SEQUENCE [LARGE SCALE GENOMIC DNA]</scope>
</reference>
<evidence type="ECO:0000259" key="2">
    <source>
        <dbReference type="Pfam" id="PF18995"/>
    </source>
</evidence>